<evidence type="ECO:0000313" key="2">
    <source>
        <dbReference type="Proteomes" id="UP001054821"/>
    </source>
</evidence>
<dbReference type="Proteomes" id="UP001054821">
    <property type="component" value="Chromosome 5"/>
</dbReference>
<accession>A0AAD4Z110</accession>
<organism evidence="1 2">
    <name type="scientific">Prunus dulcis</name>
    <name type="common">Almond</name>
    <name type="synonym">Amygdalus dulcis</name>
    <dbReference type="NCBI Taxonomy" id="3755"/>
    <lineage>
        <taxon>Eukaryota</taxon>
        <taxon>Viridiplantae</taxon>
        <taxon>Streptophyta</taxon>
        <taxon>Embryophyta</taxon>
        <taxon>Tracheophyta</taxon>
        <taxon>Spermatophyta</taxon>
        <taxon>Magnoliopsida</taxon>
        <taxon>eudicotyledons</taxon>
        <taxon>Gunneridae</taxon>
        <taxon>Pentapetalae</taxon>
        <taxon>rosids</taxon>
        <taxon>fabids</taxon>
        <taxon>Rosales</taxon>
        <taxon>Rosaceae</taxon>
        <taxon>Amygdaloideae</taxon>
        <taxon>Amygdaleae</taxon>
        <taxon>Prunus</taxon>
    </lineage>
</organism>
<protein>
    <submittedName>
        <fullName evidence="1">Uncharacterized protein</fullName>
    </submittedName>
</protein>
<proteinExistence type="predicted"/>
<dbReference type="EMBL" id="JAJFAZ020000005">
    <property type="protein sequence ID" value="KAI5328599.1"/>
    <property type="molecule type" value="Genomic_DNA"/>
</dbReference>
<keyword evidence="2" id="KW-1185">Reference proteome</keyword>
<dbReference type="AlphaFoldDB" id="A0AAD4Z110"/>
<evidence type="ECO:0000313" key="1">
    <source>
        <dbReference type="EMBL" id="KAI5328599.1"/>
    </source>
</evidence>
<sequence>MHHHPLSHCNPSKYSSAIPKWEIVEVTSTIVPFAVQEPFWIKLQWVFPNRRVPVYCPHVHENLRPFRDGVASHSAGFTWAVRDYSGRAGCKRRVSFITACK</sequence>
<comment type="caution">
    <text evidence="1">The sequence shown here is derived from an EMBL/GenBank/DDBJ whole genome shotgun (WGS) entry which is preliminary data.</text>
</comment>
<reference evidence="1 2" key="1">
    <citation type="journal article" date="2022" name="G3 (Bethesda)">
        <title>Whole-genome sequence and methylome profiling of the almond [Prunus dulcis (Mill.) D.A. Webb] cultivar 'Nonpareil'.</title>
        <authorList>
            <person name="D'Amico-Willman K.M."/>
            <person name="Ouma W.Z."/>
            <person name="Meulia T."/>
            <person name="Sideli G.M."/>
            <person name="Gradziel T.M."/>
            <person name="Fresnedo-Ramirez J."/>
        </authorList>
    </citation>
    <scope>NUCLEOTIDE SEQUENCE [LARGE SCALE GENOMIC DNA]</scope>
    <source>
        <strain evidence="1">Clone GOH B32 T37-40</strain>
    </source>
</reference>
<gene>
    <name evidence="1" type="ORF">L3X38_027996</name>
</gene>
<name>A0AAD4Z110_PRUDU</name>